<evidence type="ECO:0000313" key="2">
    <source>
        <dbReference type="EMBL" id="MBM7837747.1"/>
    </source>
</evidence>
<dbReference type="RefSeq" id="WP_275582679.1">
    <property type="nucleotide sequence ID" value="NZ_JAFBCV010000002.1"/>
</dbReference>
<protein>
    <submittedName>
        <fullName evidence="2">Nitrate reductase NapE component</fullName>
    </submittedName>
</protein>
<name>A0ABS2SU10_9BACI</name>
<accession>A0ABS2SU10</accession>
<reference evidence="2" key="1">
    <citation type="submission" date="2021-01" db="EMBL/GenBank/DDBJ databases">
        <title>Genomic Encyclopedia of Type Strains, Phase IV (KMG-IV): sequencing the most valuable type-strain genomes for metagenomic binning, comparative biology and taxonomic classification.</title>
        <authorList>
            <person name="Goeker M."/>
        </authorList>
    </citation>
    <scope>NUCLEOTIDE SEQUENCE</scope>
    <source>
        <strain evidence="2">DSM 21943</strain>
    </source>
</reference>
<evidence type="ECO:0000256" key="1">
    <source>
        <dbReference type="SAM" id="Phobius"/>
    </source>
</evidence>
<keyword evidence="1" id="KW-1133">Transmembrane helix</keyword>
<organism evidence="2 3">
    <name type="scientific">Shouchella xiaoxiensis</name>
    <dbReference type="NCBI Taxonomy" id="766895"/>
    <lineage>
        <taxon>Bacteria</taxon>
        <taxon>Bacillati</taxon>
        <taxon>Bacillota</taxon>
        <taxon>Bacilli</taxon>
        <taxon>Bacillales</taxon>
        <taxon>Bacillaceae</taxon>
        <taxon>Shouchella</taxon>
    </lineage>
</organism>
<comment type="caution">
    <text evidence="2">The sequence shown here is derived from an EMBL/GenBank/DDBJ whole genome shotgun (WGS) entry which is preliminary data.</text>
</comment>
<dbReference type="EMBL" id="JAFBCV010000002">
    <property type="protein sequence ID" value="MBM7837747.1"/>
    <property type="molecule type" value="Genomic_DNA"/>
</dbReference>
<gene>
    <name evidence="2" type="ORF">JOC54_000978</name>
</gene>
<evidence type="ECO:0000313" key="3">
    <source>
        <dbReference type="Proteomes" id="UP001179280"/>
    </source>
</evidence>
<sequence length="43" mass="4996">MFEVIDYGTMLYQLITLVLIGGFGFLLVYFLIAGIRYFSKGRR</sequence>
<keyword evidence="1" id="KW-0472">Membrane</keyword>
<dbReference type="Proteomes" id="UP001179280">
    <property type="component" value="Unassembled WGS sequence"/>
</dbReference>
<proteinExistence type="predicted"/>
<keyword evidence="1" id="KW-0812">Transmembrane</keyword>
<feature type="transmembrane region" description="Helical" evidence="1">
    <location>
        <begin position="12"/>
        <end position="38"/>
    </location>
</feature>
<keyword evidence="3" id="KW-1185">Reference proteome</keyword>